<organism evidence="1 2">
    <name type="scientific">Vermiconidia calcicola</name>
    <dbReference type="NCBI Taxonomy" id="1690605"/>
    <lineage>
        <taxon>Eukaryota</taxon>
        <taxon>Fungi</taxon>
        <taxon>Dikarya</taxon>
        <taxon>Ascomycota</taxon>
        <taxon>Pezizomycotina</taxon>
        <taxon>Dothideomycetes</taxon>
        <taxon>Dothideomycetidae</taxon>
        <taxon>Mycosphaerellales</taxon>
        <taxon>Extremaceae</taxon>
        <taxon>Vermiconidia</taxon>
    </lineage>
</organism>
<proteinExistence type="predicted"/>
<comment type="caution">
    <text evidence="1">The sequence shown here is derived from an EMBL/GenBank/DDBJ whole genome shotgun (WGS) entry which is preliminary data.</text>
</comment>
<gene>
    <name evidence="1" type="ORF">LTR37_006650</name>
</gene>
<dbReference type="EMBL" id="JAUTXU010000044">
    <property type="protein sequence ID" value="KAK3716205.1"/>
    <property type="molecule type" value="Genomic_DNA"/>
</dbReference>
<evidence type="ECO:0000313" key="1">
    <source>
        <dbReference type="EMBL" id="KAK3716205.1"/>
    </source>
</evidence>
<evidence type="ECO:0000313" key="2">
    <source>
        <dbReference type="Proteomes" id="UP001281147"/>
    </source>
</evidence>
<sequence>MRNEHPVTPPNITGDESFDSLIRKLVVYFTDAIESPHDFEELNRVIFSRTLRPLVKHLVHDVHHDRIVSALLALRWHFFASEDEDDRGVNETRALACEIVAWRFVTHLTHQEAIEYLCSELPLPSSSGHSVTASGHLRDEFYGADERSPLLPNGEDSEAYMGNEQPDCTDTEVSDVSESFSATFAGLTALEIAAVAGAKKFLSEKPIQRVINGIWKGDIVFWDQLSTHAVKQAQVYNRKKTDPFCRLKVPLYLKVFEIVFFAAFLAFYYAVLIPKQSEVISVPEIMLYIWIAAFAYNELGEFWDAGTIFYATDFWSSWDLAIIAIGIAFFVARIIGVAGHNDQATNAAFDILCVEALFLVPRICSLLSLHPYFGMLLPALKEMTKDFIKFLGLVAILYLGFDTTFTFLARGTYSFRDMNWLLVKVFFGSGYLISPILGAPLMLVFVCLTNILLITSLISLLSASLSKVMEHSRDEYLFVYSVYVLEAATSNRLTYFLPPLNLVPLLLRPLSDPLAALILGYESWRLHAERRRNANSHSLSFRGPNSPTTLRPSLATKPMRSRLLAAGGRRSPLAHQSARPKAVQTVFPTTETNLEAAVVNLKAQVETISAIISKEKGSERAAD</sequence>
<dbReference type="Proteomes" id="UP001281147">
    <property type="component" value="Unassembled WGS sequence"/>
</dbReference>
<accession>A0ACC3NGA6</accession>
<reference evidence="1" key="1">
    <citation type="submission" date="2023-07" db="EMBL/GenBank/DDBJ databases">
        <title>Black Yeasts Isolated from many extreme environments.</title>
        <authorList>
            <person name="Coleine C."/>
            <person name="Stajich J.E."/>
            <person name="Selbmann L."/>
        </authorList>
    </citation>
    <scope>NUCLEOTIDE SEQUENCE</scope>
    <source>
        <strain evidence="1">CCFEE 5714</strain>
    </source>
</reference>
<keyword evidence="2" id="KW-1185">Reference proteome</keyword>
<protein>
    <submittedName>
        <fullName evidence="1">Uncharacterized protein</fullName>
    </submittedName>
</protein>
<name>A0ACC3NGA6_9PEZI</name>